<reference evidence="1 2" key="1">
    <citation type="journal article" date="2017" name="Antonie Van Leeuwenhoek">
        <title>Rhizobium rhizosphaerae sp. nov., a novel species isolated from rice rhizosphere.</title>
        <authorList>
            <person name="Zhao J.J."/>
            <person name="Zhang J."/>
            <person name="Zhang R.J."/>
            <person name="Zhang C.W."/>
            <person name="Yin H.Q."/>
            <person name="Zhang X.X."/>
        </authorList>
    </citation>
    <scope>NUCLEOTIDE SEQUENCE [LARGE SCALE GENOMIC DNA]</scope>
    <source>
        <strain evidence="1 2">E3</strain>
    </source>
</reference>
<dbReference type="EMBL" id="BAEN01000076">
    <property type="protein sequence ID" value="GAC16693.1"/>
    <property type="molecule type" value="Genomic_DNA"/>
</dbReference>
<sequence>MAGDIGAMQLHGTLDKIEIEAKTQNLAAIELLLPQAEKQYEALITVLKGNLKPT</sequence>
<accession>K6YJA6</accession>
<dbReference type="Proteomes" id="UP000006334">
    <property type="component" value="Unassembled WGS sequence"/>
</dbReference>
<name>K6YJA6_9ALTE</name>
<proteinExistence type="predicted"/>
<gene>
    <name evidence="1" type="ORF">GLIP_4082</name>
</gene>
<dbReference type="InterPro" id="IPR036641">
    <property type="entry name" value="HPT_dom_sf"/>
</dbReference>
<protein>
    <submittedName>
        <fullName evidence="1">Uncharacterized protein</fullName>
    </submittedName>
</protein>
<dbReference type="Gene3D" id="1.20.120.160">
    <property type="entry name" value="HPT domain"/>
    <property type="match status" value="1"/>
</dbReference>
<dbReference type="RefSeq" id="WP_008846495.1">
    <property type="nucleotide sequence ID" value="NZ_BAEN01000076.1"/>
</dbReference>
<keyword evidence="2" id="KW-1185">Reference proteome</keyword>
<evidence type="ECO:0000313" key="2">
    <source>
        <dbReference type="Proteomes" id="UP000006334"/>
    </source>
</evidence>
<dbReference type="GO" id="GO:0000160">
    <property type="term" value="P:phosphorelay signal transduction system"/>
    <property type="evidence" value="ECO:0007669"/>
    <property type="project" value="InterPro"/>
</dbReference>
<evidence type="ECO:0000313" key="1">
    <source>
        <dbReference type="EMBL" id="GAC16693.1"/>
    </source>
</evidence>
<organism evidence="1 2">
    <name type="scientific">Aliiglaciecola lipolytica E3</name>
    <dbReference type="NCBI Taxonomy" id="1127673"/>
    <lineage>
        <taxon>Bacteria</taxon>
        <taxon>Pseudomonadati</taxon>
        <taxon>Pseudomonadota</taxon>
        <taxon>Gammaproteobacteria</taxon>
        <taxon>Alteromonadales</taxon>
        <taxon>Alteromonadaceae</taxon>
        <taxon>Aliiglaciecola</taxon>
    </lineage>
</organism>
<comment type="caution">
    <text evidence="1">The sequence shown here is derived from an EMBL/GenBank/DDBJ whole genome shotgun (WGS) entry which is preliminary data.</text>
</comment>
<dbReference type="SUPFAM" id="SSF47226">
    <property type="entry name" value="Histidine-containing phosphotransfer domain, HPT domain"/>
    <property type="match status" value="1"/>
</dbReference>
<dbReference type="AlphaFoldDB" id="K6YJA6"/>